<dbReference type="GO" id="GO:0007094">
    <property type="term" value="P:mitotic spindle assembly checkpoint signaling"/>
    <property type="evidence" value="ECO:0007669"/>
    <property type="project" value="UniProtKB-UniRule"/>
</dbReference>
<evidence type="ECO:0000256" key="3">
    <source>
        <dbReference type="ARBA" id="ARBA00022454"/>
    </source>
</evidence>
<proteinExistence type="inferred from homology"/>
<evidence type="ECO:0000256" key="1">
    <source>
        <dbReference type="ARBA" id="ARBA00004629"/>
    </source>
</evidence>
<evidence type="ECO:0000256" key="8">
    <source>
        <dbReference type="ARBA" id="ARBA00023328"/>
    </source>
</evidence>
<dbReference type="PANTHER" id="PTHR15995:SF1">
    <property type="entry name" value="PROTEIN ZWILCH HOMOLOG"/>
    <property type="match status" value="1"/>
</dbReference>
<dbReference type="GO" id="GO:1990423">
    <property type="term" value="C:RZZ complex"/>
    <property type="evidence" value="ECO:0007669"/>
    <property type="project" value="UniProtKB-UniRule"/>
</dbReference>
<evidence type="ECO:0000256" key="6">
    <source>
        <dbReference type="ARBA" id="ARBA00022838"/>
    </source>
</evidence>
<sequence>MASKVISSAKAFLNILRSLQDEESNHQCTHEENIQILKMNGDRVDVVNMYCGNQPVFICQKEVPKINETNVDGHGDGDGDDADADADVCVLQTDPGPQPLTSMKARQLLSWYTLSQNTNMSGVDNNPALHPLWVRCDMSDPARTTWMGAETVCFGNKVSGVKFYSVTCKGSTVDKSTFMTLDELKQEHKKRHHTSSMGIKGSARFNLFGSTVIENTMIESQSSVTVDFNWSHVERILETPPLSSTATLNIKVASGDMRSPMFEMYRELEFLQTLADGLRTGETEWMEPLQSTSAVSLTKAYLEELQSTANALQDKATNIVDTSKLKPDTDTPIFNSLLERSDLDFVEQLWVRLRKSVTSYQDIGDSLKLVIEALKYGEIKPWIHRDSSSSLSKLILESYHQQIDHVSLTGVTPVHMLLEMGLDKMRKDYINYLIGEELTTLNHLCYYLSTEVDLQEQVIRLRKLHHLLEIIVTCSTFLALPYDRLFLLTQSCLQHYKSYPYDEEHEFKLQIKPALISHFYQREQAVLWGAEVSTGHGPREVRTSLQLSDRPLVDHVIFETDSPNETVNGESEDPAFFSTMVYCSLVSFA</sequence>
<dbReference type="PANTHER" id="PTHR15995">
    <property type="entry name" value="PROTEIN ZWILCH HOMOLOG"/>
    <property type="match status" value="1"/>
</dbReference>
<dbReference type="EMBL" id="JAGKHQ010000002">
    <property type="protein sequence ID" value="KAG7521814.1"/>
    <property type="molecule type" value="Genomic_DNA"/>
</dbReference>
<keyword evidence="7 9" id="KW-0131">Cell cycle</keyword>
<evidence type="ECO:0000256" key="4">
    <source>
        <dbReference type="ARBA" id="ARBA00022618"/>
    </source>
</evidence>
<dbReference type="GO" id="GO:0034501">
    <property type="term" value="P:protein localization to kinetochore"/>
    <property type="evidence" value="ECO:0007669"/>
    <property type="project" value="UniProtKB-UniRule"/>
</dbReference>
<comment type="similarity">
    <text evidence="2 9">Belongs to the ZWILCH family.</text>
</comment>
<comment type="subunit">
    <text evidence="9">Component of the RZZ complex.</text>
</comment>
<keyword evidence="11" id="KW-1185">Reference proteome</keyword>
<evidence type="ECO:0000256" key="2">
    <source>
        <dbReference type="ARBA" id="ARBA00009062"/>
    </source>
</evidence>
<evidence type="ECO:0000313" key="11">
    <source>
        <dbReference type="Proteomes" id="UP000693946"/>
    </source>
</evidence>
<comment type="caution">
    <text evidence="10">The sequence shown here is derived from an EMBL/GenBank/DDBJ whole genome shotgun (WGS) entry which is preliminary data.</text>
</comment>
<evidence type="ECO:0000313" key="10">
    <source>
        <dbReference type="EMBL" id="KAG7521814.1"/>
    </source>
</evidence>
<comment type="function">
    <text evidence="9">Essential component of the mitotic checkpoint, which prevents cells from prematurely exiting mitosis. Required for the assembly of the dynein-dynactin and MAD1-MAD2 complexes onto kinetochores. Its function related to the spindle assembly machinery is proposed to depend on its association in the mitotic RZZ complex.</text>
</comment>
<protein>
    <recommendedName>
        <fullName evidence="9">Protein zwilch</fullName>
    </recommendedName>
</protein>
<keyword evidence="8 9" id="KW-0137">Centromere</keyword>
<evidence type="ECO:0000256" key="9">
    <source>
        <dbReference type="RuleBase" id="RU369076"/>
    </source>
</evidence>
<evidence type="ECO:0000256" key="7">
    <source>
        <dbReference type="ARBA" id="ARBA00023306"/>
    </source>
</evidence>
<keyword evidence="5 9" id="KW-0498">Mitosis</keyword>
<dbReference type="Proteomes" id="UP000693946">
    <property type="component" value="Linkage Group LG10"/>
</dbReference>
<name>A0AAV6SWI8_SOLSE</name>
<accession>A0AAV6SWI8</accession>
<keyword evidence="4 9" id="KW-0132">Cell division</keyword>
<dbReference type="GO" id="GO:0051301">
    <property type="term" value="P:cell division"/>
    <property type="evidence" value="ECO:0007669"/>
    <property type="project" value="UniProtKB-UniRule"/>
</dbReference>
<keyword evidence="3 9" id="KW-0158">Chromosome</keyword>
<dbReference type="InterPro" id="IPR018630">
    <property type="entry name" value="Zwilch"/>
</dbReference>
<dbReference type="AlphaFoldDB" id="A0AAV6SWI8"/>
<keyword evidence="6 9" id="KW-0995">Kinetochore</keyword>
<evidence type="ECO:0000256" key="5">
    <source>
        <dbReference type="ARBA" id="ARBA00022776"/>
    </source>
</evidence>
<gene>
    <name evidence="10" type="ORF">JOB18_007307</name>
</gene>
<dbReference type="Pfam" id="PF09817">
    <property type="entry name" value="Zwilch"/>
    <property type="match status" value="1"/>
</dbReference>
<reference evidence="10 11" key="1">
    <citation type="journal article" date="2021" name="Sci. Rep.">
        <title>Chromosome anchoring in Senegalese sole (Solea senegalensis) reveals sex-associated markers and genome rearrangements in flatfish.</title>
        <authorList>
            <person name="Guerrero-Cozar I."/>
            <person name="Gomez-Garrido J."/>
            <person name="Berbel C."/>
            <person name="Martinez-Blanch J.F."/>
            <person name="Alioto T."/>
            <person name="Claros M.G."/>
            <person name="Gagnaire P.A."/>
            <person name="Manchado M."/>
        </authorList>
    </citation>
    <scope>NUCLEOTIDE SEQUENCE [LARGE SCALE GENOMIC DNA]</scope>
    <source>
        <strain evidence="10">Sse05_10M</strain>
    </source>
</reference>
<organism evidence="10 11">
    <name type="scientific">Solea senegalensis</name>
    <name type="common">Senegalese sole</name>
    <dbReference type="NCBI Taxonomy" id="28829"/>
    <lineage>
        <taxon>Eukaryota</taxon>
        <taxon>Metazoa</taxon>
        <taxon>Chordata</taxon>
        <taxon>Craniata</taxon>
        <taxon>Vertebrata</taxon>
        <taxon>Euteleostomi</taxon>
        <taxon>Actinopterygii</taxon>
        <taxon>Neopterygii</taxon>
        <taxon>Teleostei</taxon>
        <taxon>Neoteleostei</taxon>
        <taxon>Acanthomorphata</taxon>
        <taxon>Carangaria</taxon>
        <taxon>Pleuronectiformes</taxon>
        <taxon>Pleuronectoidei</taxon>
        <taxon>Soleidae</taxon>
        <taxon>Solea</taxon>
    </lineage>
</organism>
<comment type="subcellular location">
    <subcellularLocation>
        <location evidence="1 9">Chromosome</location>
        <location evidence="1 9">Centromere</location>
        <location evidence="1 9">Kinetochore</location>
    </subcellularLocation>
</comment>